<keyword evidence="2" id="KW-1185">Reference proteome</keyword>
<protein>
    <submittedName>
        <fullName evidence="1">Uncharacterized protein</fullName>
    </submittedName>
</protein>
<reference evidence="1 2" key="1">
    <citation type="submission" date="2018-06" db="EMBL/GenBank/DDBJ databases">
        <title>Freshwater and sediment microbial communities from various areas in North America, analyzing microbe dynamics in response to fracking.</title>
        <authorList>
            <person name="Lamendella R."/>
        </authorList>
    </citation>
    <scope>NUCLEOTIDE SEQUENCE [LARGE SCALE GENOMIC DNA]</scope>
    <source>
        <strain evidence="1 2">14_TX</strain>
    </source>
</reference>
<accession>A0A366JK91</accession>
<dbReference type="AlphaFoldDB" id="A0A366JK91"/>
<gene>
    <name evidence="1" type="ORF">DFO70_11775</name>
</gene>
<dbReference type="EMBL" id="QNSF01000017">
    <property type="protein sequence ID" value="RBP87884.1"/>
    <property type="molecule type" value="Genomic_DNA"/>
</dbReference>
<evidence type="ECO:0000313" key="1">
    <source>
        <dbReference type="EMBL" id="RBP87884.1"/>
    </source>
</evidence>
<evidence type="ECO:0000313" key="2">
    <source>
        <dbReference type="Proteomes" id="UP000252731"/>
    </source>
</evidence>
<proteinExistence type="predicted"/>
<dbReference type="Proteomes" id="UP000252731">
    <property type="component" value="Unassembled WGS sequence"/>
</dbReference>
<dbReference type="RefSeq" id="WP_166672551.1">
    <property type="nucleotide sequence ID" value="NZ_QNSF01000017.1"/>
</dbReference>
<comment type="caution">
    <text evidence="1">The sequence shown here is derived from an EMBL/GenBank/DDBJ whole genome shotgun (WGS) entry which is preliminary data.</text>
</comment>
<organism evidence="1 2">
    <name type="scientific">Cytobacillus firmus</name>
    <name type="common">Bacillus firmus</name>
    <dbReference type="NCBI Taxonomy" id="1399"/>
    <lineage>
        <taxon>Bacteria</taxon>
        <taxon>Bacillati</taxon>
        <taxon>Bacillota</taxon>
        <taxon>Bacilli</taxon>
        <taxon>Bacillales</taxon>
        <taxon>Bacillaceae</taxon>
        <taxon>Cytobacillus</taxon>
    </lineage>
</organism>
<name>A0A366JK91_CYTFI</name>
<sequence length="55" mass="6396">MAYYDQDGTPFHRLMTIKTSPDGTYNGDFVFIEKFIPMEVNDYEADTINPESRTL</sequence>